<dbReference type="AlphaFoldDB" id="A0A061QUJ9"/>
<proteinExistence type="predicted"/>
<name>A0A061QUJ9_9CHLO</name>
<evidence type="ECO:0000313" key="2">
    <source>
        <dbReference type="EMBL" id="JAC63413.1"/>
    </source>
</evidence>
<accession>A0A061QUJ9</accession>
<dbReference type="EMBL" id="GBEZ01023479">
    <property type="protein sequence ID" value="JAC63413.1"/>
    <property type="molecule type" value="Transcribed_RNA"/>
</dbReference>
<feature type="compositionally biased region" description="Low complexity" evidence="1">
    <location>
        <begin position="49"/>
        <end position="69"/>
    </location>
</feature>
<evidence type="ECO:0000256" key="1">
    <source>
        <dbReference type="SAM" id="MobiDB-lite"/>
    </source>
</evidence>
<protein>
    <submittedName>
        <fullName evidence="2">Uncharacterized protein</fullName>
    </submittedName>
</protein>
<feature type="non-terminal residue" evidence="2">
    <location>
        <position position="1"/>
    </location>
</feature>
<sequence length="69" mass="6860">LHLQARPLAQVTGRAERRPTSPPGCAAAPLSLCPAVRTAPSGRTPPPNSSSSSLPAPSSPMPSSMSGSA</sequence>
<organism evidence="2">
    <name type="scientific">Tetraselmis sp. GSL018</name>
    <dbReference type="NCBI Taxonomy" id="582737"/>
    <lineage>
        <taxon>Eukaryota</taxon>
        <taxon>Viridiplantae</taxon>
        <taxon>Chlorophyta</taxon>
        <taxon>core chlorophytes</taxon>
        <taxon>Chlorodendrophyceae</taxon>
        <taxon>Chlorodendrales</taxon>
        <taxon>Chlorodendraceae</taxon>
        <taxon>Tetraselmis</taxon>
    </lineage>
</organism>
<reference evidence="2" key="1">
    <citation type="submission" date="2014-05" db="EMBL/GenBank/DDBJ databases">
        <title>The transcriptome of the halophilic microalga Tetraselmis sp. GSL018 isolated from the Great Salt Lake, Utah.</title>
        <authorList>
            <person name="Jinkerson R.E."/>
            <person name="D'Adamo S."/>
            <person name="Posewitz M.C."/>
        </authorList>
    </citation>
    <scope>NUCLEOTIDE SEQUENCE</scope>
    <source>
        <strain evidence="2">GSL018</strain>
    </source>
</reference>
<feature type="region of interest" description="Disordered" evidence="1">
    <location>
        <begin position="1"/>
        <end position="69"/>
    </location>
</feature>
<gene>
    <name evidence="2" type="ORF">TSPGSL018_20739</name>
</gene>